<dbReference type="Proteomes" id="UP000656732">
    <property type="component" value="Unassembled WGS sequence"/>
</dbReference>
<sequence length="101" mass="10259">MVGSGAATGTGDRSRPRAALPALCATQIVSWGIVHHAFAVLNLQITAVTGWPAGVTTAAFSLGLVVSAFAGIRIGRIRPASLPRLGFLAFMGVACPPHSPP</sequence>
<dbReference type="EMBL" id="BMTU01000017">
    <property type="protein sequence ID" value="GGR04686.1"/>
    <property type="molecule type" value="Genomic_DNA"/>
</dbReference>
<evidence type="ECO:0000256" key="1">
    <source>
        <dbReference type="SAM" id="Phobius"/>
    </source>
</evidence>
<keyword evidence="1" id="KW-1133">Transmembrane helix</keyword>
<feature type="transmembrane region" description="Helical" evidence="1">
    <location>
        <begin position="20"/>
        <end position="45"/>
    </location>
</feature>
<keyword evidence="1" id="KW-0472">Membrane</keyword>
<organism evidence="2 3">
    <name type="scientific">Streptomyces pilosus</name>
    <dbReference type="NCBI Taxonomy" id="28893"/>
    <lineage>
        <taxon>Bacteria</taxon>
        <taxon>Bacillati</taxon>
        <taxon>Actinomycetota</taxon>
        <taxon>Actinomycetes</taxon>
        <taxon>Kitasatosporales</taxon>
        <taxon>Streptomycetaceae</taxon>
        <taxon>Streptomyces</taxon>
    </lineage>
</organism>
<reference evidence="2" key="2">
    <citation type="submission" date="2020-09" db="EMBL/GenBank/DDBJ databases">
        <authorList>
            <person name="Sun Q."/>
            <person name="Ohkuma M."/>
        </authorList>
    </citation>
    <scope>NUCLEOTIDE SEQUENCE</scope>
    <source>
        <strain evidence="2">JCM 4403</strain>
    </source>
</reference>
<feature type="transmembrane region" description="Helical" evidence="1">
    <location>
        <begin position="51"/>
        <end position="72"/>
    </location>
</feature>
<reference evidence="2" key="1">
    <citation type="journal article" date="2014" name="Int. J. Syst. Evol. Microbiol.">
        <title>Complete genome sequence of Corynebacterium casei LMG S-19264T (=DSM 44701T), isolated from a smear-ripened cheese.</title>
        <authorList>
            <consortium name="US DOE Joint Genome Institute (JGI-PGF)"/>
            <person name="Walter F."/>
            <person name="Albersmeier A."/>
            <person name="Kalinowski J."/>
            <person name="Ruckert C."/>
        </authorList>
    </citation>
    <scope>NUCLEOTIDE SEQUENCE</scope>
    <source>
        <strain evidence="2">JCM 4403</strain>
    </source>
</reference>
<keyword evidence="1" id="KW-0812">Transmembrane</keyword>
<evidence type="ECO:0000313" key="2">
    <source>
        <dbReference type="EMBL" id="GGR04686.1"/>
    </source>
</evidence>
<gene>
    <name evidence="2" type="ORF">GCM10010280_60880</name>
</gene>
<dbReference type="AlphaFoldDB" id="A0A918C4N7"/>
<name>A0A918C4N7_9ACTN</name>
<accession>A0A918C4N7</accession>
<keyword evidence="3" id="KW-1185">Reference proteome</keyword>
<comment type="caution">
    <text evidence="2">The sequence shown here is derived from an EMBL/GenBank/DDBJ whole genome shotgun (WGS) entry which is preliminary data.</text>
</comment>
<evidence type="ECO:0000313" key="3">
    <source>
        <dbReference type="Proteomes" id="UP000656732"/>
    </source>
</evidence>
<protein>
    <submittedName>
        <fullName evidence="2">Uncharacterized protein</fullName>
    </submittedName>
</protein>
<proteinExistence type="predicted"/>